<dbReference type="Proteomes" id="UP000051063">
    <property type="component" value="Unassembled WGS sequence"/>
</dbReference>
<dbReference type="PANTHER" id="PTHR43046">
    <property type="entry name" value="GDP-MANNOSE MANNOSYL HYDROLASE"/>
    <property type="match status" value="1"/>
</dbReference>
<evidence type="ECO:0000256" key="1">
    <source>
        <dbReference type="ARBA" id="ARBA00001946"/>
    </source>
</evidence>
<proteinExistence type="predicted"/>
<dbReference type="SUPFAM" id="SSF55811">
    <property type="entry name" value="Nudix"/>
    <property type="match status" value="1"/>
</dbReference>
<comment type="cofactor">
    <cofactor evidence="1">
        <name>Mg(2+)</name>
        <dbReference type="ChEBI" id="CHEBI:18420"/>
    </cofactor>
</comment>
<comment type="caution">
    <text evidence="4">The sequence shown here is derived from an EMBL/GenBank/DDBJ whole genome shotgun (WGS) entry which is preliminary data.</text>
</comment>
<dbReference type="PROSITE" id="PS51462">
    <property type="entry name" value="NUDIX"/>
    <property type="match status" value="1"/>
</dbReference>
<evidence type="ECO:0000313" key="5">
    <source>
        <dbReference type="Proteomes" id="UP000051063"/>
    </source>
</evidence>
<dbReference type="EMBL" id="LJJB01000013">
    <property type="protein sequence ID" value="KQL45061.1"/>
    <property type="molecule type" value="Genomic_DNA"/>
</dbReference>
<dbReference type="CDD" id="cd18880">
    <property type="entry name" value="NUDIX_ADPRase"/>
    <property type="match status" value="1"/>
</dbReference>
<evidence type="ECO:0000256" key="2">
    <source>
        <dbReference type="ARBA" id="ARBA00022801"/>
    </source>
</evidence>
<reference evidence="4 5" key="1">
    <citation type="submission" date="2015-09" db="EMBL/GenBank/DDBJ databases">
        <title>Genome sequencing project for genomic taxonomy and phylogenomics of Bacillus-like bacteria.</title>
        <authorList>
            <person name="Liu B."/>
            <person name="Wang J."/>
            <person name="Zhu Y."/>
            <person name="Liu G."/>
            <person name="Chen Q."/>
            <person name="Chen Z."/>
            <person name="Lan J."/>
            <person name="Che J."/>
            <person name="Ge C."/>
            <person name="Shi H."/>
            <person name="Pan Z."/>
            <person name="Liu X."/>
        </authorList>
    </citation>
    <scope>NUCLEOTIDE SEQUENCE [LARGE SCALE GENOMIC DNA]</scope>
    <source>
        <strain evidence="4 5">DSM 8552</strain>
    </source>
</reference>
<dbReference type="Pfam" id="PF00293">
    <property type="entry name" value="NUDIX"/>
    <property type="match status" value="1"/>
</dbReference>
<protein>
    <recommendedName>
        <fullName evidence="3">Nudix hydrolase domain-containing protein</fullName>
    </recommendedName>
</protein>
<dbReference type="InterPro" id="IPR015797">
    <property type="entry name" value="NUDIX_hydrolase-like_dom_sf"/>
</dbReference>
<dbReference type="InterPro" id="IPR000086">
    <property type="entry name" value="NUDIX_hydrolase_dom"/>
</dbReference>
<evidence type="ECO:0000313" key="4">
    <source>
        <dbReference type="EMBL" id="KQL45061.1"/>
    </source>
</evidence>
<dbReference type="Gene3D" id="3.90.79.10">
    <property type="entry name" value="Nucleoside Triphosphate Pyrophosphohydrolase"/>
    <property type="match status" value="1"/>
</dbReference>
<keyword evidence="5" id="KW-1185">Reference proteome</keyword>
<feature type="domain" description="Nudix hydrolase" evidence="3">
    <location>
        <begin position="1"/>
        <end position="130"/>
    </location>
</feature>
<dbReference type="RefSeq" id="WP_055747661.1">
    <property type="nucleotide sequence ID" value="NZ_LJJB01000013.1"/>
</dbReference>
<name>A0ABR5N484_BRECH</name>
<dbReference type="PANTHER" id="PTHR43046:SF14">
    <property type="entry name" value="MUTT_NUDIX FAMILY PROTEIN"/>
    <property type="match status" value="1"/>
</dbReference>
<keyword evidence="2" id="KW-0378">Hydrolase</keyword>
<sequence>MIRSAARALLIQDDHFLAVKYKEKDRVYYALPGGGQEEGESLHINLQRECQEELGIHVKIGELLFVREWIDEELCIHQIEFIFECTPHRKIIDIKSEIPDPNQIGIEWLPISDVMNYHIYPLQMREQLLAKFGGHSNIVSVYLGEGN</sequence>
<gene>
    <name evidence="4" type="ORF">AN963_27510</name>
</gene>
<accession>A0ABR5N484</accession>
<evidence type="ECO:0000259" key="3">
    <source>
        <dbReference type="PROSITE" id="PS51462"/>
    </source>
</evidence>
<organism evidence="4 5">
    <name type="scientific">Brevibacillus choshinensis</name>
    <dbReference type="NCBI Taxonomy" id="54911"/>
    <lineage>
        <taxon>Bacteria</taxon>
        <taxon>Bacillati</taxon>
        <taxon>Bacillota</taxon>
        <taxon>Bacilli</taxon>
        <taxon>Bacillales</taxon>
        <taxon>Paenibacillaceae</taxon>
        <taxon>Brevibacillus</taxon>
    </lineage>
</organism>